<gene>
    <name evidence="3" type="ORF">EFD55_25915</name>
    <name evidence="2" type="ORF">FHS26_005587</name>
</gene>
<evidence type="ECO:0000313" key="3">
    <source>
        <dbReference type="EMBL" id="RSB65880.1"/>
    </source>
</evidence>
<dbReference type="Proteomes" id="UP000518315">
    <property type="component" value="Unassembled WGS sequence"/>
</dbReference>
<dbReference type="AlphaFoldDB" id="A0A3R9B319"/>
<evidence type="ECO:0000256" key="1">
    <source>
        <dbReference type="SAM" id="MobiDB-lite"/>
    </source>
</evidence>
<dbReference type="EMBL" id="JACHXH010000025">
    <property type="protein sequence ID" value="MBB3137819.1"/>
    <property type="molecule type" value="Genomic_DNA"/>
</dbReference>
<sequence>MIYCNVSPAYLNFTERLIDPTKYPPLFVDALSWHLAVRLAMPLTRDPQVRGRHKPLKQKRRSATSALTGRSQHNAQTTSILT</sequence>
<feature type="region of interest" description="Disordered" evidence="1">
    <location>
        <begin position="46"/>
        <end position="82"/>
    </location>
</feature>
<dbReference type="EMBL" id="RJJT01000022">
    <property type="protein sequence ID" value="RSB65880.1"/>
    <property type="molecule type" value="Genomic_DNA"/>
</dbReference>
<protein>
    <submittedName>
        <fullName evidence="3">Uncharacterized protein</fullName>
    </submittedName>
</protein>
<name>A0A3R9B319_9HYPH</name>
<evidence type="ECO:0000313" key="5">
    <source>
        <dbReference type="Proteomes" id="UP000518315"/>
    </source>
</evidence>
<reference evidence="2 5" key="2">
    <citation type="submission" date="2020-08" db="EMBL/GenBank/DDBJ databases">
        <title>Genomic Encyclopedia of Type Strains, Phase III (KMG-III): the genomes of soil and plant-associated and newly described type strains.</title>
        <authorList>
            <person name="Whitman W."/>
        </authorList>
    </citation>
    <scope>NUCLEOTIDE SEQUENCE [LARGE SCALE GENOMIC DNA]</scope>
    <source>
        <strain evidence="2 5">CECT 4113</strain>
    </source>
</reference>
<evidence type="ECO:0000313" key="4">
    <source>
        <dbReference type="Proteomes" id="UP000277279"/>
    </source>
</evidence>
<feature type="compositionally biased region" description="Polar residues" evidence="1">
    <location>
        <begin position="63"/>
        <end position="82"/>
    </location>
</feature>
<proteinExistence type="predicted"/>
<comment type="caution">
    <text evidence="3">The sequence shown here is derived from an EMBL/GenBank/DDBJ whole genome shotgun (WGS) entry which is preliminary data.</text>
</comment>
<keyword evidence="5" id="KW-1185">Reference proteome</keyword>
<dbReference type="OrthoDB" id="7278537at2"/>
<reference evidence="3 4" key="1">
    <citation type="submission" date="2018-11" db="EMBL/GenBank/DDBJ databases">
        <authorList>
            <person name="Huo Y."/>
        </authorList>
    </citation>
    <scope>NUCLEOTIDE SEQUENCE [LARGE SCALE GENOMIC DNA]</scope>
    <source>
        <strain evidence="3 4">DSM 30132</strain>
    </source>
</reference>
<accession>A0A3R9B319</accession>
<feature type="compositionally biased region" description="Basic residues" evidence="1">
    <location>
        <begin position="50"/>
        <end position="62"/>
    </location>
</feature>
<dbReference type="Proteomes" id="UP000277279">
    <property type="component" value="Unassembled WGS sequence"/>
</dbReference>
<organism evidence="3 4">
    <name type="scientific">Rhizobium pisi</name>
    <dbReference type="NCBI Taxonomy" id="574561"/>
    <lineage>
        <taxon>Bacteria</taxon>
        <taxon>Pseudomonadati</taxon>
        <taxon>Pseudomonadota</taxon>
        <taxon>Alphaproteobacteria</taxon>
        <taxon>Hyphomicrobiales</taxon>
        <taxon>Rhizobiaceae</taxon>
        <taxon>Rhizobium/Agrobacterium group</taxon>
        <taxon>Rhizobium</taxon>
    </lineage>
</organism>
<dbReference type="RefSeq" id="WP_125848769.1">
    <property type="nucleotide sequence ID" value="NZ_JACHXH010000025.1"/>
</dbReference>
<evidence type="ECO:0000313" key="2">
    <source>
        <dbReference type="EMBL" id="MBB3137819.1"/>
    </source>
</evidence>